<keyword evidence="8" id="KW-0472">Membrane</keyword>
<dbReference type="AlphaFoldDB" id="A0A4Y9EQQ9"/>
<keyword evidence="10" id="KW-1185">Reference proteome</keyword>
<evidence type="ECO:0000256" key="7">
    <source>
        <dbReference type="ARBA" id="ARBA00023033"/>
    </source>
</evidence>
<feature type="transmembrane region" description="Helical" evidence="8">
    <location>
        <begin position="6"/>
        <end position="26"/>
    </location>
</feature>
<sequence length="567" mass="62563">MTVADGVYSEVDVVVVGAGFAGMYMLHRLRGMGMTAKVFEAGSGVGGTWFWNRYPGARVDIQSLEYSFSFDEQLEREWRWSERYAPQAELLDYANHVADRYDLRRDIQLDTRVNAAHFDETANRWTVTTDRGDTVSARHVVMATGCLSVPTDVDFAGIDSFKGTVYRTSRWPHEGVDFTGQRVGIIGTGSSAIQSIPIIAEQAKQLTVFQRTPNYSVPAHNQPLAPELVAEWDANRTRYRAERRYTAGGFWNTPRDQLTMDAGPDDHRAEYEKRWQVGGFDILGAFADQGVDPNANKVAAEFAAAKIRELVKDPKVADLLTPKDYPFGTKRLCVDTNYYATYNRDNVSLVDIKATPIETITPTGIRTSGGDYEFDSIILATGFDAMTGALARIDIRGRGGETLKSHWAEGPRNYLGLMVAGFPNLYTITGPGSPSVLTNMIMSIEQHVDFIADTLAAMAGRQQVTIEPTAQAEAEWTTHVNELAAMTLYPQANSWYMGANVPGKPRVFLPYVGGLGVYRLLCDKIAADGYTGFALGNLPTAHWERPTLEAFAELGEAVKAFQPARAA</sequence>
<dbReference type="PANTHER" id="PTHR43098:SF3">
    <property type="entry name" value="L-ORNITHINE N(5)-MONOOXYGENASE-RELATED"/>
    <property type="match status" value="1"/>
</dbReference>
<protein>
    <submittedName>
        <fullName evidence="9">NAD(P)/FAD-dependent oxidoreductase</fullName>
    </submittedName>
</protein>
<dbReference type="Proteomes" id="UP000297737">
    <property type="component" value="Unassembled WGS sequence"/>
</dbReference>
<evidence type="ECO:0000256" key="4">
    <source>
        <dbReference type="ARBA" id="ARBA00022827"/>
    </source>
</evidence>
<name>A0A4Y9EQQ9_9SPHN</name>
<reference evidence="9 10" key="1">
    <citation type="submission" date="2019-02" db="EMBL/GenBank/DDBJ databases">
        <title>Polymorphobacter sp. isolated from the lake at the Tibet of China.</title>
        <authorList>
            <person name="Li A."/>
        </authorList>
    </citation>
    <scope>NUCLEOTIDE SEQUENCE [LARGE SCALE GENOMIC DNA]</scope>
    <source>
        <strain evidence="9 10">DJ1R-1</strain>
    </source>
</reference>
<dbReference type="OrthoDB" id="312624at2"/>
<dbReference type="RefSeq" id="WP_135244681.1">
    <property type="nucleotide sequence ID" value="NZ_SIHO01000001.1"/>
</dbReference>
<evidence type="ECO:0000256" key="6">
    <source>
        <dbReference type="ARBA" id="ARBA00023002"/>
    </source>
</evidence>
<gene>
    <name evidence="9" type="ORF">EUV02_02750</name>
</gene>
<organism evidence="9 10">
    <name type="scientific">Glacieibacterium arshaanense</name>
    <dbReference type="NCBI Taxonomy" id="2511025"/>
    <lineage>
        <taxon>Bacteria</taxon>
        <taxon>Pseudomonadati</taxon>
        <taxon>Pseudomonadota</taxon>
        <taxon>Alphaproteobacteria</taxon>
        <taxon>Sphingomonadales</taxon>
        <taxon>Sphingosinicellaceae</taxon>
        <taxon>Glacieibacterium</taxon>
    </lineage>
</organism>
<keyword evidence="6" id="KW-0560">Oxidoreductase</keyword>
<comment type="caution">
    <text evidence="9">The sequence shown here is derived from an EMBL/GenBank/DDBJ whole genome shotgun (WGS) entry which is preliminary data.</text>
</comment>
<evidence type="ECO:0000256" key="1">
    <source>
        <dbReference type="ARBA" id="ARBA00001974"/>
    </source>
</evidence>
<keyword evidence="7" id="KW-0503">Monooxygenase</keyword>
<dbReference type="PRINTS" id="PR00411">
    <property type="entry name" value="PNDRDTASEI"/>
</dbReference>
<dbReference type="InterPro" id="IPR036188">
    <property type="entry name" value="FAD/NAD-bd_sf"/>
</dbReference>
<keyword evidence="5" id="KW-0521">NADP</keyword>
<evidence type="ECO:0000313" key="10">
    <source>
        <dbReference type="Proteomes" id="UP000297737"/>
    </source>
</evidence>
<dbReference type="SUPFAM" id="SSF51905">
    <property type="entry name" value="FAD/NAD(P)-binding domain"/>
    <property type="match status" value="3"/>
</dbReference>
<evidence type="ECO:0000256" key="8">
    <source>
        <dbReference type="SAM" id="Phobius"/>
    </source>
</evidence>
<accession>A0A4Y9EQQ9</accession>
<keyword evidence="8" id="KW-0812">Transmembrane</keyword>
<keyword evidence="4" id="KW-0274">FAD</keyword>
<proteinExistence type="inferred from homology"/>
<dbReference type="GO" id="GO:0004497">
    <property type="term" value="F:monooxygenase activity"/>
    <property type="evidence" value="ECO:0007669"/>
    <property type="project" value="UniProtKB-KW"/>
</dbReference>
<keyword evidence="3" id="KW-0285">Flavoprotein</keyword>
<dbReference type="Gene3D" id="3.50.50.60">
    <property type="entry name" value="FAD/NAD(P)-binding domain"/>
    <property type="match status" value="2"/>
</dbReference>
<dbReference type="EMBL" id="SIHO01000001">
    <property type="protein sequence ID" value="TFU05957.1"/>
    <property type="molecule type" value="Genomic_DNA"/>
</dbReference>
<comment type="cofactor">
    <cofactor evidence="1">
        <name>FAD</name>
        <dbReference type="ChEBI" id="CHEBI:57692"/>
    </cofactor>
</comment>
<dbReference type="InterPro" id="IPR050775">
    <property type="entry name" value="FAD-binding_Monooxygenases"/>
</dbReference>
<evidence type="ECO:0000313" key="9">
    <source>
        <dbReference type="EMBL" id="TFU05957.1"/>
    </source>
</evidence>
<evidence type="ECO:0000256" key="2">
    <source>
        <dbReference type="ARBA" id="ARBA00010139"/>
    </source>
</evidence>
<evidence type="ECO:0000256" key="5">
    <source>
        <dbReference type="ARBA" id="ARBA00022857"/>
    </source>
</evidence>
<keyword evidence="8" id="KW-1133">Transmembrane helix</keyword>
<comment type="similarity">
    <text evidence="2">Belongs to the FAD-binding monooxygenase family.</text>
</comment>
<dbReference type="Pfam" id="PF13738">
    <property type="entry name" value="Pyr_redox_3"/>
    <property type="match status" value="1"/>
</dbReference>
<evidence type="ECO:0000256" key="3">
    <source>
        <dbReference type="ARBA" id="ARBA00022630"/>
    </source>
</evidence>
<dbReference type="PANTHER" id="PTHR43098">
    <property type="entry name" value="L-ORNITHINE N(5)-MONOOXYGENASE-RELATED"/>
    <property type="match status" value="1"/>
</dbReference>